<evidence type="ECO:0008006" key="5">
    <source>
        <dbReference type="Google" id="ProtNLM"/>
    </source>
</evidence>
<evidence type="ECO:0000313" key="3">
    <source>
        <dbReference type="EMBL" id="PJK28020.1"/>
    </source>
</evidence>
<dbReference type="CDD" id="cd13666">
    <property type="entry name" value="PBP2_TRAP_DctP_like_1"/>
    <property type="match status" value="1"/>
</dbReference>
<gene>
    <name evidence="3" type="ORF">CVT23_19225</name>
</gene>
<dbReference type="OrthoDB" id="6073716at2"/>
<dbReference type="PANTHER" id="PTHR33376">
    <property type="match status" value="1"/>
</dbReference>
<dbReference type="InterPro" id="IPR018389">
    <property type="entry name" value="DctP_fam"/>
</dbReference>
<name>A0A2M9FX34_9PROT</name>
<comment type="caution">
    <text evidence="3">The sequence shown here is derived from an EMBL/GenBank/DDBJ whole genome shotgun (WGS) entry which is preliminary data.</text>
</comment>
<evidence type="ECO:0000313" key="4">
    <source>
        <dbReference type="Proteomes" id="UP000229498"/>
    </source>
</evidence>
<dbReference type="Gene3D" id="3.40.190.170">
    <property type="entry name" value="Bacterial extracellular solute-binding protein, family 7"/>
    <property type="match status" value="1"/>
</dbReference>
<protein>
    <recommendedName>
        <fullName evidence="5">C4-dicarboxylate ABC transporter substrate-binding protein</fullName>
    </recommendedName>
</protein>
<dbReference type="NCBIfam" id="NF037995">
    <property type="entry name" value="TRAP_S1"/>
    <property type="match status" value="1"/>
</dbReference>
<organism evidence="3 4">
    <name type="scientific">Minwuia thermotolerans</name>
    <dbReference type="NCBI Taxonomy" id="2056226"/>
    <lineage>
        <taxon>Bacteria</taxon>
        <taxon>Pseudomonadati</taxon>
        <taxon>Pseudomonadota</taxon>
        <taxon>Alphaproteobacteria</taxon>
        <taxon>Minwuiales</taxon>
        <taxon>Minwuiaceae</taxon>
        <taxon>Minwuia</taxon>
    </lineage>
</organism>
<dbReference type="AlphaFoldDB" id="A0A2M9FX34"/>
<feature type="region of interest" description="Disordered" evidence="2">
    <location>
        <begin position="26"/>
        <end position="45"/>
    </location>
</feature>
<dbReference type="RefSeq" id="WP_109792168.1">
    <property type="nucleotide sequence ID" value="NZ_PHIG01000049.1"/>
</dbReference>
<proteinExistence type="predicted"/>
<dbReference type="GO" id="GO:0055085">
    <property type="term" value="P:transmembrane transport"/>
    <property type="evidence" value="ECO:0007669"/>
    <property type="project" value="InterPro"/>
</dbReference>
<dbReference type="EMBL" id="PHIG01000049">
    <property type="protein sequence ID" value="PJK28020.1"/>
    <property type="molecule type" value="Genomic_DNA"/>
</dbReference>
<keyword evidence="4" id="KW-1185">Reference proteome</keyword>
<accession>A0A2M9FX34</accession>
<evidence type="ECO:0000256" key="1">
    <source>
        <dbReference type="ARBA" id="ARBA00022729"/>
    </source>
</evidence>
<evidence type="ECO:0000256" key="2">
    <source>
        <dbReference type="SAM" id="MobiDB-lite"/>
    </source>
</evidence>
<dbReference type="Proteomes" id="UP000229498">
    <property type="component" value="Unassembled WGS sequence"/>
</dbReference>
<dbReference type="Pfam" id="PF03480">
    <property type="entry name" value="DctP"/>
    <property type="match status" value="1"/>
</dbReference>
<dbReference type="InterPro" id="IPR038404">
    <property type="entry name" value="TRAP_DctP_sf"/>
</dbReference>
<sequence length="430" mass="46459">MSIEEVPTDNDATGWPGSVLCDLVGNQHSPASHTSTSLMGGQQKSTVRPDVHWGGDIMAHGMKSVLAAGAIALGSVAFNSATQAEELRIAIGLTGDNGLVRGMYRFADEIETRTDGRYTGKVFELSLLNFAESMTGVRDGIADVGYVVPAYHRGEFPYFNMLVDFATAGVNPVAIAGAANEYLVNCVKCMDEYKAQNQVFLGTSVIGPYYMMSVDKLTSLSDFQGKKIRGFGPFGRWVEAMGATAVVIGANDIYEAISQGQLDGNTHTVDVLKSLSIGEVTDYVLDAPIGVYIGNSMFNLNRDVWNDLTEEDKKAFVMAGGAAIAWTTAQYWNENQALLEDPGQMGVEVVQPEADVQQATQTFREGDLATVATLNKEKFGIEDADEQLALINGLVEKWVKLTTDIDVNDKAAVIDLFAKEIFSKVDPTEL</sequence>
<reference evidence="3 4" key="1">
    <citation type="submission" date="2017-11" db="EMBL/GenBank/DDBJ databases">
        <title>Draft genome sequence of Rhizobiales bacterium SY3-13.</title>
        <authorList>
            <person name="Sun C."/>
        </authorList>
    </citation>
    <scope>NUCLEOTIDE SEQUENCE [LARGE SCALE GENOMIC DNA]</scope>
    <source>
        <strain evidence="3 4">SY3-13</strain>
    </source>
</reference>
<dbReference type="PANTHER" id="PTHR33376:SF15">
    <property type="entry name" value="BLL6794 PROTEIN"/>
    <property type="match status" value="1"/>
</dbReference>
<keyword evidence="1" id="KW-0732">Signal</keyword>